<feature type="domain" description="EAL" evidence="1">
    <location>
        <begin position="1"/>
        <end position="233"/>
    </location>
</feature>
<dbReference type="EMBL" id="JBHRSW010000049">
    <property type="protein sequence ID" value="MFC3123342.1"/>
    <property type="molecule type" value="Genomic_DNA"/>
</dbReference>
<evidence type="ECO:0000313" key="2">
    <source>
        <dbReference type="EMBL" id="MFC3123342.1"/>
    </source>
</evidence>
<gene>
    <name evidence="2" type="ORF">ACFOHL_17100</name>
</gene>
<dbReference type="InterPro" id="IPR050706">
    <property type="entry name" value="Cyclic-di-GMP_PDE-like"/>
</dbReference>
<dbReference type="Pfam" id="PF00563">
    <property type="entry name" value="EAL"/>
    <property type="match status" value="1"/>
</dbReference>
<evidence type="ECO:0000313" key="3">
    <source>
        <dbReference type="Proteomes" id="UP001595478"/>
    </source>
</evidence>
<dbReference type="InterPro" id="IPR035919">
    <property type="entry name" value="EAL_sf"/>
</dbReference>
<dbReference type="RefSeq" id="WP_376921460.1">
    <property type="nucleotide sequence ID" value="NZ_JBHRSW010000049.1"/>
</dbReference>
<proteinExistence type="predicted"/>
<reference evidence="3" key="1">
    <citation type="journal article" date="2019" name="Int. J. Syst. Evol. Microbiol.">
        <title>The Global Catalogue of Microorganisms (GCM) 10K type strain sequencing project: providing services to taxonomists for standard genome sequencing and annotation.</title>
        <authorList>
            <consortium name="The Broad Institute Genomics Platform"/>
            <consortium name="The Broad Institute Genome Sequencing Center for Infectious Disease"/>
            <person name="Wu L."/>
            <person name="Ma J."/>
        </authorList>
    </citation>
    <scope>NUCLEOTIDE SEQUENCE [LARGE SCALE GENOMIC DNA]</scope>
    <source>
        <strain evidence="3">KCTC 52473</strain>
    </source>
</reference>
<organism evidence="2 3">
    <name type="scientific">Agaribacter flavus</name>
    <dbReference type="NCBI Taxonomy" id="1902781"/>
    <lineage>
        <taxon>Bacteria</taxon>
        <taxon>Pseudomonadati</taxon>
        <taxon>Pseudomonadota</taxon>
        <taxon>Gammaproteobacteria</taxon>
        <taxon>Alteromonadales</taxon>
        <taxon>Alteromonadaceae</taxon>
        <taxon>Agaribacter</taxon>
    </lineage>
</organism>
<evidence type="ECO:0000259" key="1">
    <source>
        <dbReference type="PROSITE" id="PS50883"/>
    </source>
</evidence>
<dbReference type="Proteomes" id="UP001595478">
    <property type="component" value="Unassembled WGS sequence"/>
</dbReference>
<name>A0ABV7FYK7_9ALTE</name>
<keyword evidence="3" id="KW-1185">Reference proteome</keyword>
<dbReference type="CDD" id="cd01948">
    <property type="entry name" value="EAL"/>
    <property type="match status" value="1"/>
</dbReference>
<comment type="caution">
    <text evidence="2">The sequence shown here is derived from an EMBL/GenBank/DDBJ whole genome shotgun (WGS) entry which is preliminary data.</text>
</comment>
<dbReference type="PANTHER" id="PTHR33121:SF79">
    <property type="entry name" value="CYCLIC DI-GMP PHOSPHODIESTERASE PDED-RELATED"/>
    <property type="match status" value="1"/>
</dbReference>
<dbReference type="Gene3D" id="3.20.20.450">
    <property type="entry name" value="EAL domain"/>
    <property type="match status" value="1"/>
</dbReference>
<protein>
    <submittedName>
        <fullName evidence="2">EAL domain-containing protein</fullName>
    </submittedName>
</protein>
<dbReference type="InterPro" id="IPR001633">
    <property type="entry name" value="EAL_dom"/>
</dbReference>
<dbReference type="SMART" id="SM00052">
    <property type="entry name" value="EAL"/>
    <property type="match status" value="1"/>
</dbReference>
<dbReference type="SUPFAM" id="SSF141868">
    <property type="entry name" value="EAL domain-like"/>
    <property type="match status" value="1"/>
</dbReference>
<sequence length="233" mass="26262">MQASIVSDNVNIEHIVPFYQPIFNLDTGAAVRYECLARLLDENQTVHLPNDFLYLVERKKFTAAMTKRMLEMSTNFFSPKQMRWSINMFAADLSDVKILRDMTSLCLDIDKGLCGIELSYDSVKDNLPALKNFIKQIPNLHISVDDVDECTDKLHAIIASGIDAIKLKGSLVRNFASTGSSKKVIECVRHYCDEYAVNLIAEHIEDQQTLEAVKSANIKYGQGFYLSSPQTTV</sequence>
<dbReference type="PROSITE" id="PS50883">
    <property type="entry name" value="EAL"/>
    <property type="match status" value="1"/>
</dbReference>
<dbReference type="PANTHER" id="PTHR33121">
    <property type="entry name" value="CYCLIC DI-GMP PHOSPHODIESTERASE PDEF"/>
    <property type="match status" value="1"/>
</dbReference>
<accession>A0ABV7FYK7</accession>